<dbReference type="EMBL" id="JAWQEG010007041">
    <property type="protein sequence ID" value="KAK3853224.1"/>
    <property type="molecule type" value="Genomic_DNA"/>
</dbReference>
<comment type="caution">
    <text evidence="1">The sequence shown here is derived from an EMBL/GenBank/DDBJ whole genome shotgun (WGS) entry which is preliminary data.</text>
</comment>
<reference evidence="1" key="1">
    <citation type="submission" date="2023-10" db="EMBL/GenBank/DDBJ databases">
        <title>Genome assemblies of two species of porcelain crab, Petrolisthes cinctipes and Petrolisthes manimaculis (Anomura: Porcellanidae).</title>
        <authorList>
            <person name="Angst P."/>
        </authorList>
    </citation>
    <scope>NUCLEOTIDE SEQUENCE</scope>
    <source>
        <strain evidence="1">PB745_01</strain>
        <tissue evidence="1">Gill</tissue>
    </source>
</reference>
<name>A0AAE1BPL0_PETCI</name>
<proteinExistence type="predicted"/>
<keyword evidence="2" id="KW-1185">Reference proteome</keyword>
<evidence type="ECO:0000313" key="2">
    <source>
        <dbReference type="Proteomes" id="UP001286313"/>
    </source>
</evidence>
<protein>
    <submittedName>
        <fullName evidence="1">Uncharacterized protein</fullName>
    </submittedName>
</protein>
<accession>A0AAE1BPL0</accession>
<evidence type="ECO:0000313" key="1">
    <source>
        <dbReference type="EMBL" id="KAK3853224.1"/>
    </source>
</evidence>
<gene>
    <name evidence="1" type="ORF">Pcinc_040223</name>
</gene>
<dbReference type="Proteomes" id="UP001286313">
    <property type="component" value="Unassembled WGS sequence"/>
</dbReference>
<organism evidence="1 2">
    <name type="scientific">Petrolisthes cinctipes</name>
    <name type="common">Flat porcelain crab</name>
    <dbReference type="NCBI Taxonomy" id="88211"/>
    <lineage>
        <taxon>Eukaryota</taxon>
        <taxon>Metazoa</taxon>
        <taxon>Ecdysozoa</taxon>
        <taxon>Arthropoda</taxon>
        <taxon>Crustacea</taxon>
        <taxon>Multicrustacea</taxon>
        <taxon>Malacostraca</taxon>
        <taxon>Eumalacostraca</taxon>
        <taxon>Eucarida</taxon>
        <taxon>Decapoda</taxon>
        <taxon>Pleocyemata</taxon>
        <taxon>Anomura</taxon>
        <taxon>Galatheoidea</taxon>
        <taxon>Porcellanidae</taxon>
        <taxon>Petrolisthes</taxon>
    </lineage>
</organism>
<dbReference type="AlphaFoldDB" id="A0AAE1BPL0"/>
<sequence>MLAPWITLPYVSLSSGHPATCTRLLTWWATALKGLTTPCPGSLLLRPGLTSPAPDDTTLSCRLTCTHRPQQSRLPTTRCSPTTTATLTSSSTRVQGQRVYHYFVYCSL</sequence>